<dbReference type="EMBL" id="FOHN01000006">
    <property type="protein sequence ID" value="SES97321.1"/>
    <property type="molecule type" value="Genomic_DNA"/>
</dbReference>
<sequence>MKQLNIKSIFFKLLCVILVLFLSSINILASAKGGYASTYEMTGGLFCRAMEIDKNCTLAVTITPTKGSSDCNMGIYLEKKSGKSWTADYDEDSVSSTSGGTITFKISKTGTYRLYLRNYSNMSSGGTGTKWKGSIRVSWS</sequence>
<reference evidence="1 2" key="1">
    <citation type="submission" date="2016-10" db="EMBL/GenBank/DDBJ databases">
        <authorList>
            <person name="de Groot N.N."/>
        </authorList>
    </citation>
    <scope>NUCLEOTIDE SEQUENCE [LARGE SCALE GENOMIC DNA]</scope>
    <source>
        <strain evidence="1 2">DSM 1801</strain>
    </source>
</reference>
<dbReference type="AlphaFoldDB" id="A0A1I0ASH1"/>
<gene>
    <name evidence="1" type="ORF">SAMN04487772_10625</name>
</gene>
<accession>A0A1I0ASH1</accession>
<keyword evidence="2" id="KW-1185">Reference proteome</keyword>
<dbReference type="RefSeq" id="WP_143066326.1">
    <property type="nucleotide sequence ID" value="NZ_FOHN01000006.1"/>
</dbReference>
<dbReference type="STRING" id="29364.SAMN04487772_10625"/>
<organism evidence="1 2">
    <name type="scientific">[Clostridium] polysaccharolyticum</name>
    <dbReference type="NCBI Taxonomy" id="29364"/>
    <lineage>
        <taxon>Bacteria</taxon>
        <taxon>Bacillati</taxon>
        <taxon>Bacillota</taxon>
        <taxon>Clostridia</taxon>
        <taxon>Lachnospirales</taxon>
        <taxon>Lachnospiraceae</taxon>
    </lineage>
</organism>
<dbReference type="OrthoDB" id="9868896at2"/>
<dbReference type="Proteomes" id="UP000199800">
    <property type="component" value="Unassembled WGS sequence"/>
</dbReference>
<evidence type="ECO:0000313" key="1">
    <source>
        <dbReference type="EMBL" id="SES97321.1"/>
    </source>
</evidence>
<protein>
    <submittedName>
        <fullName evidence="1">Uncharacterized protein</fullName>
    </submittedName>
</protein>
<evidence type="ECO:0000313" key="2">
    <source>
        <dbReference type="Proteomes" id="UP000199800"/>
    </source>
</evidence>
<proteinExistence type="predicted"/>
<name>A0A1I0ASH1_9FIRM</name>